<accession>A0A1N6DWK7</accession>
<name>A0A1N6DWK7_9BACT</name>
<dbReference type="InterPro" id="IPR036866">
    <property type="entry name" value="RibonucZ/Hydroxyglut_hydro"/>
</dbReference>
<gene>
    <name evidence="3" type="ORF">SAMN04488055_1133</name>
</gene>
<feature type="domain" description="Metallo-beta-lactamase" evidence="2">
    <location>
        <begin position="28"/>
        <end position="198"/>
    </location>
</feature>
<evidence type="ECO:0000259" key="2">
    <source>
        <dbReference type="SMART" id="SM00849"/>
    </source>
</evidence>
<dbReference type="STRING" id="536979.SAMN04488055_1133"/>
<proteinExistence type="predicted"/>
<dbReference type="Gene3D" id="3.60.15.10">
    <property type="entry name" value="Ribonuclease Z/Hydroxyacylglutathione hydrolase-like"/>
    <property type="match status" value="1"/>
</dbReference>
<evidence type="ECO:0000313" key="4">
    <source>
        <dbReference type="Proteomes" id="UP000185003"/>
    </source>
</evidence>
<organism evidence="3 4">
    <name type="scientific">Chitinophaga niabensis</name>
    <dbReference type="NCBI Taxonomy" id="536979"/>
    <lineage>
        <taxon>Bacteria</taxon>
        <taxon>Pseudomonadati</taxon>
        <taxon>Bacteroidota</taxon>
        <taxon>Chitinophagia</taxon>
        <taxon>Chitinophagales</taxon>
        <taxon>Chitinophagaceae</taxon>
        <taxon>Chitinophaga</taxon>
    </lineage>
</organism>
<evidence type="ECO:0000256" key="1">
    <source>
        <dbReference type="SAM" id="MobiDB-lite"/>
    </source>
</evidence>
<keyword evidence="4" id="KW-1185">Reference proteome</keyword>
<dbReference type="AlphaFoldDB" id="A0A1N6DWK7"/>
<dbReference type="SMART" id="SM00849">
    <property type="entry name" value="Lactamase_B"/>
    <property type="match status" value="1"/>
</dbReference>
<dbReference type="EMBL" id="FSRA01000001">
    <property type="protein sequence ID" value="SIN75141.1"/>
    <property type="molecule type" value="Genomic_DNA"/>
</dbReference>
<reference evidence="3 4" key="1">
    <citation type="submission" date="2016-11" db="EMBL/GenBank/DDBJ databases">
        <authorList>
            <person name="Jaros S."/>
            <person name="Januszkiewicz K."/>
            <person name="Wedrychowicz H."/>
        </authorList>
    </citation>
    <scope>NUCLEOTIDE SEQUENCE [LARGE SCALE GENOMIC DNA]</scope>
    <source>
        <strain evidence="3 4">DSM 24787</strain>
    </source>
</reference>
<dbReference type="Pfam" id="PF12706">
    <property type="entry name" value="Lactamase_B_2"/>
    <property type="match status" value="1"/>
</dbReference>
<sequence length="321" mass="35765">MIRGTRIHFPTFVHRMSLFITSLNSGSNGNCYYVGNDKEAVLIDAGISCRETERRMQRLGLSMEKVKAVFISHEHIDHIRGVTVLSNKYQLPVYITSDTLKHGGLQLKDHLVLPFSIQEPVNIGKLSVKAFAKEHDAAEPHSFTITQEAVTVGVFTDIGIPCNNLVHHFQQCHAAFLEANYDETMLEKGRYPVFLKNRIRGGKGHLSNTQALTLFTNCRPAFMSHLLLSHLSRDNNDPQLVQSLFDQHADGTQIIVASRYQETAVYHVTGAPVERSVPVASSVPVANRVESLKKALPESGTNRSRRSASRNGGISQLELFH</sequence>
<dbReference type="InterPro" id="IPR001279">
    <property type="entry name" value="Metallo-B-lactamas"/>
</dbReference>
<dbReference type="InterPro" id="IPR052533">
    <property type="entry name" value="WalJ/YycJ-like"/>
</dbReference>
<dbReference type="PANTHER" id="PTHR47619">
    <property type="entry name" value="METALLO-HYDROLASE YYCJ-RELATED"/>
    <property type="match status" value="1"/>
</dbReference>
<feature type="region of interest" description="Disordered" evidence="1">
    <location>
        <begin position="294"/>
        <end position="321"/>
    </location>
</feature>
<evidence type="ECO:0000313" key="3">
    <source>
        <dbReference type="EMBL" id="SIN75141.1"/>
    </source>
</evidence>
<dbReference type="SUPFAM" id="SSF56281">
    <property type="entry name" value="Metallo-hydrolase/oxidoreductase"/>
    <property type="match status" value="1"/>
</dbReference>
<protein>
    <submittedName>
        <fullName evidence="3">Phosphoribosyl 1,2-cyclic phosphodiesterase</fullName>
    </submittedName>
</protein>
<dbReference type="Proteomes" id="UP000185003">
    <property type="component" value="Unassembled WGS sequence"/>
</dbReference>
<dbReference type="PANTHER" id="PTHR47619:SF1">
    <property type="entry name" value="EXODEOXYRIBONUCLEASE WALJ"/>
    <property type="match status" value="1"/>
</dbReference>